<protein>
    <submittedName>
        <fullName evidence="2">Uncharacterized protein</fullName>
    </submittedName>
</protein>
<gene>
    <name evidence="2" type="ORF">I553_7809</name>
</gene>
<accession>X8AP68</accession>
<dbReference type="EMBL" id="JAOB01000047">
    <property type="protein sequence ID" value="EUA33399.1"/>
    <property type="molecule type" value="Genomic_DNA"/>
</dbReference>
<name>X8AP68_MYCXE</name>
<dbReference type="PATRIC" id="fig|1299334.3.peg.5187"/>
<comment type="caution">
    <text evidence="2">The sequence shown here is derived from an EMBL/GenBank/DDBJ whole genome shotgun (WGS) entry which is preliminary data.</text>
</comment>
<feature type="region of interest" description="Disordered" evidence="1">
    <location>
        <begin position="163"/>
        <end position="184"/>
    </location>
</feature>
<evidence type="ECO:0000313" key="2">
    <source>
        <dbReference type="EMBL" id="EUA33399.1"/>
    </source>
</evidence>
<proteinExistence type="predicted"/>
<reference evidence="2" key="1">
    <citation type="submission" date="2014-01" db="EMBL/GenBank/DDBJ databases">
        <authorList>
            <person name="Brown-Elliot B."/>
            <person name="Wallace R."/>
            <person name="Lenaerts A."/>
            <person name="Ordway D."/>
            <person name="DeGroote M.A."/>
            <person name="Parker T."/>
            <person name="Sizemore C."/>
            <person name="Tallon L.J."/>
            <person name="Sadzewicz L.K."/>
            <person name="Sengamalay N."/>
            <person name="Fraser C.M."/>
            <person name="Hine E."/>
            <person name="Shefchek K.A."/>
            <person name="Das S.P."/>
            <person name="Tettelin H."/>
        </authorList>
    </citation>
    <scope>NUCLEOTIDE SEQUENCE [LARGE SCALE GENOMIC DNA]</scope>
    <source>
        <strain evidence="2">4042</strain>
    </source>
</reference>
<feature type="compositionally biased region" description="Low complexity" evidence="1">
    <location>
        <begin position="163"/>
        <end position="176"/>
    </location>
</feature>
<organism evidence="2">
    <name type="scientific">Mycobacterium xenopi 4042</name>
    <dbReference type="NCBI Taxonomy" id="1299334"/>
    <lineage>
        <taxon>Bacteria</taxon>
        <taxon>Bacillati</taxon>
        <taxon>Actinomycetota</taxon>
        <taxon>Actinomycetes</taxon>
        <taxon>Mycobacteriales</taxon>
        <taxon>Mycobacteriaceae</taxon>
        <taxon>Mycobacterium</taxon>
    </lineage>
</organism>
<dbReference type="AlphaFoldDB" id="X8AP68"/>
<evidence type="ECO:0000256" key="1">
    <source>
        <dbReference type="SAM" id="MobiDB-lite"/>
    </source>
</evidence>
<sequence>MTKADADLDRLLAVVAEERASAERLNRALEQALFTAQARVRAVSDYIDTRRGSIGPQARTRLAEANRQLQAAHDKRCTDVNEAIAHANAAATLADQAQSLANADVESAQQAYAGRYSGGSDLGAMMGGIIIGDLLGGAMRGGFGGFGGGWGGWGGGWDGGWSPTSFGGSSGPSDDGFMGGGGRF</sequence>